<organism evidence="1 2">
    <name type="scientific">Dreissena polymorpha</name>
    <name type="common">Zebra mussel</name>
    <name type="synonym">Mytilus polymorpha</name>
    <dbReference type="NCBI Taxonomy" id="45954"/>
    <lineage>
        <taxon>Eukaryota</taxon>
        <taxon>Metazoa</taxon>
        <taxon>Spiralia</taxon>
        <taxon>Lophotrochozoa</taxon>
        <taxon>Mollusca</taxon>
        <taxon>Bivalvia</taxon>
        <taxon>Autobranchia</taxon>
        <taxon>Heteroconchia</taxon>
        <taxon>Euheterodonta</taxon>
        <taxon>Imparidentia</taxon>
        <taxon>Neoheterodontei</taxon>
        <taxon>Myida</taxon>
        <taxon>Dreissenoidea</taxon>
        <taxon>Dreissenidae</taxon>
        <taxon>Dreissena</taxon>
    </lineage>
</organism>
<comment type="caution">
    <text evidence="1">The sequence shown here is derived from an EMBL/GenBank/DDBJ whole genome shotgun (WGS) entry which is preliminary data.</text>
</comment>
<sequence length="127" mass="13852">MCSIYLVSAFLHKAHNCRNPYFRKFLIFNIDSFKRCLQILKKKVQSPSTTSLADVDVSPNVAVTSHLSVDVRPAIVSVCVTPSCPTLYLSDSGRGLWSSVQTTLASSSLTLQVKVASVFSTAYESSS</sequence>
<keyword evidence="2" id="KW-1185">Reference proteome</keyword>
<accession>A0A9D4LHU0</accession>
<name>A0A9D4LHU0_DREPO</name>
<evidence type="ECO:0000313" key="1">
    <source>
        <dbReference type="EMBL" id="KAH3858231.1"/>
    </source>
</evidence>
<gene>
    <name evidence="1" type="ORF">DPMN_100851</name>
</gene>
<proteinExistence type="predicted"/>
<dbReference type="EMBL" id="JAIWYP010000003">
    <property type="protein sequence ID" value="KAH3858231.1"/>
    <property type="molecule type" value="Genomic_DNA"/>
</dbReference>
<dbReference type="AlphaFoldDB" id="A0A9D4LHU0"/>
<reference evidence="1" key="1">
    <citation type="journal article" date="2019" name="bioRxiv">
        <title>The Genome of the Zebra Mussel, Dreissena polymorpha: A Resource for Invasive Species Research.</title>
        <authorList>
            <person name="McCartney M.A."/>
            <person name="Auch B."/>
            <person name="Kono T."/>
            <person name="Mallez S."/>
            <person name="Zhang Y."/>
            <person name="Obille A."/>
            <person name="Becker A."/>
            <person name="Abrahante J.E."/>
            <person name="Garbe J."/>
            <person name="Badalamenti J.P."/>
            <person name="Herman A."/>
            <person name="Mangelson H."/>
            <person name="Liachko I."/>
            <person name="Sullivan S."/>
            <person name="Sone E.D."/>
            <person name="Koren S."/>
            <person name="Silverstein K.A.T."/>
            <person name="Beckman K.B."/>
            <person name="Gohl D.M."/>
        </authorList>
    </citation>
    <scope>NUCLEOTIDE SEQUENCE</scope>
    <source>
        <strain evidence="1">Duluth1</strain>
        <tissue evidence="1">Whole animal</tissue>
    </source>
</reference>
<dbReference type="Proteomes" id="UP000828390">
    <property type="component" value="Unassembled WGS sequence"/>
</dbReference>
<reference evidence="1" key="2">
    <citation type="submission" date="2020-11" db="EMBL/GenBank/DDBJ databases">
        <authorList>
            <person name="McCartney M.A."/>
            <person name="Auch B."/>
            <person name="Kono T."/>
            <person name="Mallez S."/>
            <person name="Becker A."/>
            <person name="Gohl D.M."/>
            <person name="Silverstein K.A.T."/>
            <person name="Koren S."/>
            <person name="Bechman K.B."/>
            <person name="Herman A."/>
            <person name="Abrahante J.E."/>
            <person name="Garbe J."/>
        </authorList>
    </citation>
    <scope>NUCLEOTIDE SEQUENCE</scope>
    <source>
        <strain evidence="1">Duluth1</strain>
        <tissue evidence="1">Whole animal</tissue>
    </source>
</reference>
<evidence type="ECO:0000313" key="2">
    <source>
        <dbReference type="Proteomes" id="UP000828390"/>
    </source>
</evidence>
<protein>
    <submittedName>
        <fullName evidence="1">Uncharacterized protein</fullName>
    </submittedName>
</protein>